<dbReference type="GO" id="GO:0003677">
    <property type="term" value="F:DNA binding"/>
    <property type="evidence" value="ECO:0007669"/>
    <property type="project" value="InterPro"/>
</dbReference>
<dbReference type="Proteomes" id="UP001329915">
    <property type="component" value="Chromosome"/>
</dbReference>
<dbReference type="NCBIfam" id="TIGR00230">
    <property type="entry name" value="sfsA"/>
    <property type="match status" value="1"/>
</dbReference>
<feature type="domain" description="SfsA N-terminal OB" evidence="3">
    <location>
        <begin position="16"/>
        <end position="80"/>
    </location>
</feature>
<protein>
    <recommendedName>
        <fullName evidence="1">Sugar fermentation stimulation protein homolog</fullName>
    </recommendedName>
</protein>
<accession>A0AAU0UME6</accession>
<dbReference type="EMBL" id="CP121694">
    <property type="protein sequence ID" value="WRO21954.1"/>
    <property type="molecule type" value="Genomic_DNA"/>
</dbReference>
<dbReference type="Gene3D" id="3.40.1350.60">
    <property type="match status" value="1"/>
</dbReference>
<dbReference type="HAMAP" id="MF_00095">
    <property type="entry name" value="SfsA"/>
    <property type="match status" value="1"/>
</dbReference>
<dbReference type="CDD" id="cd22359">
    <property type="entry name" value="SfsA-like_bacterial"/>
    <property type="match status" value="1"/>
</dbReference>
<dbReference type="InterPro" id="IPR041465">
    <property type="entry name" value="SfsA_N"/>
</dbReference>
<dbReference type="Pfam" id="PF03749">
    <property type="entry name" value="SfsA"/>
    <property type="match status" value="1"/>
</dbReference>
<dbReference type="AlphaFoldDB" id="A0AAU0UME6"/>
<evidence type="ECO:0000259" key="3">
    <source>
        <dbReference type="Pfam" id="PF17746"/>
    </source>
</evidence>
<dbReference type="Pfam" id="PF17746">
    <property type="entry name" value="SfsA_N"/>
    <property type="match status" value="1"/>
</dbReference>
<evidence type="ECO:0000313" key="4">
    <source>
        <dbReference type="EMBL" id="WRO21954.1"/>
    </source>
</evidence>
<dbReference type="InterPro" id="IPR040452">
    <property type="entry name" value="SfsA_C"/>
</dbReference>
<dbReference type="PANTHER" id="PTHR30545:SF2">
    <property type="entry name" value="SUGAR FERMENTATION STIMULATION PROTEIN A"/>
    <property type="match status" value="1"/>
</dbReference>
<dbReference type="RefSeq" id="WP_366924780.1">
    <property type="nucleotide sequence ID" value="NZ_CP121694.1"/>
</dbReference>
<evidence type="ECO:0000259" key="2">
    <source>
        <dbReference type="Pfam" id="PF03749"/>
    </source>
</evidence>
<sequence length="232" mass="26571">MSQYLWPNELVRARFLERRNRFVACVDINERKELAHVPNSGRMKELLVPGNEVFLLPTPGENRVTQYQLCLARYGQELVSLNSLLPNKLLERKLQENAFPWLFGTGCQREVTYKNSRFDFFVSTEGVGGCYVEAKSVTLVESDTAFFPDAPTARGKKHLEHLIDARSQGYSGAVVFVVQRCDAKSFRPNEARDPEFARTLLAAVQRGITIKAYNCRVNHQGIYWQREILVQL</sequence>
<keyword evidence="5" id="KW-1185">Reference proteome</keyword>
<reference evidence="4 5" key="1">
    <citation type="submission" date="2023-04" db="EMBL/GenBank/DDBJ databases">
        <authorList>
            <person name="Hsu D."/>
        </authorList>
    </citation>
    <scope>NUCLEOTIDE SEQUENCE [LARGE SCALE GENOMIC DNA]</scope>
    <source>
        <strain evidence="4 5">MK1</strain>
    </source>
</reference>
<feature type="domain" description="Sugar fermentation stimulation protein C-terminal" evidence="2">
    <location>
        <begin position="85"/>
        <end position="220"/>
    </location>
</feature>
<dbReference type="InterPro" id="IPR005224">
    <property type="entry name" value="SfsA"/>
</dbReference>
<dbReference type="KEGG" id="dbc:MFMK1_001775"/>
<dbReference type="Gene3D" id="2.40.50.580">
    <property type="match status" value="1"/>
</dbReference>
<proteinExistence type="inferred from homology"/>
<dbReference type="PANTHER" id="PTHR30545">
    <property type="entry name" value="SUGAR FERMENTATION STIMULATION PROTEIN A"/>
    <property type="match status" value="1"/>
</dbReference>
<evidence type="ECO:0000313" key="5">
    <source>
        <dbReference type="Proteomes" id="UP001329915"/>
    </source>
</evidence>
<name>A0AAU0UME6_9FIRM</name>
<organism evidence="4 5">
    <name type="scientific">Metallumcola ferriviriculae</name>
    <dbReference type="NCBI Taxonomy" id="3039180"/>
    <lineage>
        <taxon>Bacteria</taxon>
        <taxon>Bacillati</taxon>
        <taxon>Bacillota</taxon>
        <taxon>Clostridia</taxon>
        <taxon>Neomoorellales</taxon>
        <taxon>Desulfitibacteraceae</taxon>
        <taxon>Metallumcola</taxon>
    </lineage>
</organism>
<gene>
    <name evidence="1 4" type="primary">sfsA</name>
    <name evidence="4" type="ORF">MFMK1_001775</name>
</gene>
<comment type="similarity">
    <text evidence="1">Belongs to the SfsA family.</text>
</comment>
<evidence type="ECO:0000256" key="1">
    <source>
        <dbReference type="HAMAP-Rule" id="MF_00095"/>
    </source>
</evidence>